<feature type="region of interest" description="Disordered" evidence="1">
    <location>
        <begin position="1"/>
        <end position="27"/>
    </location>
</feature>
<reference evidence="3 4" key="1">
    <citation type="submission" date="2019-11" db="EMBL/GenBank/DDBJ databases">
        <authorList>
            <person name="Zheng R.K."/>
            <person name="Sun C.M."/>
        </authorList>
    </citation>
    <scope>NUCLEOTIDE SEQUENCE [LARGE SCALE GENOMIC DNA]</scope>
    <source>
        <strain evidence="3 4">WC007</strain>
    </source>
</reference>
<organism evidence="3 4">
    <name type="scientific">Maribellus comscasis</name>
    <dbReference type="NCBI Taxonomy" id="2681766"/>
    <lineage>
        <taxon>Bacteria</taxon>
        <taxon>Pseudomonadati</taxon>
        <taxon>Bacteroidota</taxon>
        <taxon>Bacteroidia</taxon>
        <taxon>Marinilabiliales</taxon>
        <taxon>Prolixibacteraceae</taxon>
        <taxon>Maribellus</taxon>
    </lineage>
</organism>
<dbReference type="RefSeq" id="WP_158868984.1">
    <property type="nucleotide sequence ID" value="NZ_CP046401.1"/>
</dbReference>
<keyword evidence="4" id="KW-1185">Reference proteome</keyword>
<evidence type="ECO:0000256" key="1">
    <source>
        <dbReference type="SAM" id="MobiDB-lite"/>
    </source>
</evidence>
<feature type="domain" description="Heavy metal binding" evidence="2">
    <location>
        <begin position="30"/>
        <end position="56"/>
    </location>
</feature>
<evidence type="ECO:0000313" key="3">
    <source>
        <dbReference type="EMBL" id="QGY45844.1"/>
    </source>
</evidence>
<protein>
    <recommendedName>
        <fullName evidence="2">Heavy metal binding domain-containing protein</fullName>
    </recommendedName>
</protein>
<gene>
    <name evidence="3" type="ORF">GM418_19845</name>
</gene>
<dbReference type="GO" id="GO:0046872">
    <property type="term" value="F:metal ion binding"/>
    <property type="evidence" value="ECO:0007669"/>
    <property type="project" value="InterPro"/>
</dbReference>
<dbReference type="Pfam" id="PF19335">
    <property type="entry name" value="HMBD"/>
    <property type="match status" value="1"/>
</dbReference>
<proteinExistence type="predicted"/>
<dbReference type="InterPro" id="IPR045800">
    <property type="entry name" value="HMBD"/>
</dbReference>
<sequence>MKSLISFFRGKGTGNSSSSVWKKSQSQPQYFCPMKCEGDKTYDAPGNCPECNMKLVSANDIEESIVRFRCNV</sequence>
<accession>A0A6I6K758</accession>
<feature type="compositionally biased region" description="Low complexity" evidence="1">
    <location>
        <begin position="16"/>
        <end position="27"/>
    </location>
</feature>
<dbReference type="EMBL" id="CP046401">
    <property type="protein sequence ID" value="QGY45844.1"/>
    <property type="molecule type" value="Genomic_DNA"/>
</dbReference>
<evidence type="ECO:0000313" key="4">
    <source>
        <dbReference type="Proteomes" id="UP000428260"/>
    </source>
</evidence>
<dbReference type="Proteomes" id="UP000428260">
    <property type="component" value="Chromosome"/>
</dbReference>
<dbReference type="AlphaFoldDB" id="A0A6I6K758"/>
<evidence type="ECO:0000259" key="2">
    <source>
        <dbReference type="Pfam" id="PF19335"/>
    </source>
</evidence>
<name>A0A6I6K758_9BACT</name>
<dbReference type="KEGG" id="mcos:GM418_19845"/>